<accession>A0AB73BYD9</accession>
<evidence type="ECO:0008006" key="5">
    <source>
        <dbReference type="Google" id="ProtNLM"/>
    </source>
</evidence>
<keyword evidence="2" id="KW-0732">Signal</keyword>
<feature type="coiled-coil region" evidence="1">
    <location>
        <begin position="35"/>
        <end position="113"/>
    </location>
</feature>
<evidence type="ECO:0000313" key="3">
    <source>
        <dbReference type="EMBL" id="KDE64971.1"/>
    </source>
</evidence>
<dbReference type="InterPro" id="IPR053716">
    <property type="entry name" value="Flag_assembly_chemotaxis_eff"/>
</dbReference>
<dbReference type="RefSeq" id="WP_035904791.1">
    <property type="nucleotide sequence ID" value="NZ_JAAC01000019.1"/>
</dbReference>
<organism evidence="3 4">
    <name type="scientific">Fusobacterium necrophorum BL</name>
    <dbReference type="NCBI Taxonomy" id="1441732"/>
    <lineage>
        <taxon>Bacteria</taxon>
        <taxon>Fusobacteriati</taxon>
        <taxon>Fusobacteriota</taxon>
        <taxon>Fusobacteriia</taxon>
        <taxon>Fusobacteriales</taxon>
        <taxon>Fusobacteriaceae</taxon>
        <taxon>Fusobacterium</taxon>
    </lineage>
</organism>
<comment type="caution">
    <text evidence="3">The sequence shown here is derived from an EMBL/GenBank/DDBJ whole genome shotgun (WGS) entry which is preliminary data.</text>
</comment>
<dbReference type="InterPro" id="IPR018543">
    <property type="entry name" value="Adhesion_FadA"/>
</dbReference>
<dbReference type="EMBL" id="JAAC01000019">
    <property type="protein sequence ID" value="KDE64971.1"/>
    <property type="molecule type" value="Genomic_DNA"/>
</dbReference>
<dbReference type="Pfam" id="PF09403">
    <property type="entry name" value="FadA"/>
    <property type="match status" value="1"/>
</dbReference>
<proteinExistence type="predicted"/>
<evidence type="ECO:0000313" key="4">
    <source>
        <dbReference type="Proteomes" id="UP000027473"/>
    </source>
</evidence>
<feature type="chain" id="PRO_5044495451" description="Adhesion protein FadA" evidence="2">
    <location>
        <begin position="20"/>
        <end position="124"/>
    </location>
</feature>
<evidence type="ECO:0000256" key="1">
    <source>
        <dbReference type="SAM" id="Coils"/>
    </source>
</evidence>
<name>A0AB73BYD9_9FUSO</name>
<dbReference type="AlphaFoldDB" id="A0AB73BYD9"/>
<dbReference type="Proteomes" id="UP000027473">
    <property type="component" value="Unassembled WGS sequence"/>
</dbReference>
<reference evidence="3 4" key="1">
    <citation type="submission" date="2014-01" db="EMBL/GenBank/DDBJ databases">
        <title>Comparative genomics of Fusobacterium necrophorum wild isolates.</title>
        <authorList>
            <person name="Kittichotirat W."/>
            <person name="Bumgarner R.E."/>
            <person name="Lawrence P."/>
        </authorList>
    </citation>
    <scope>NUCLEOTIDE SEQUENCE [LARGE SCALE GENOMIC DNA]</scope>
    <source>
        <strain evidence="3 4">BL</strain>
    </source>
</reference>
<evidence type="ECO:0000256" key="2">
    <source>
        <dbReference type="SAM" id="SignalP"/>
    </source>
</evidence>
<keyword evidence="1" id="KW-0175">Coiled coil</keyword>
<protein>
    <recommendedName>
        <fullName evidence="5">Adhesion protein FadA</fullName>
    </recommendedName>
</protein>
<dbReference type="Gene3D" id="1.10.287.1700">
    <property type="match status" value="1"/>
</dbReference>
<feature type="signal peptide" evidence="2">
    <location>
        <begin position="1"/>
        <end position="19"/>
    </location>
</feature>
<gene>
    <name evidence="3" type="ORF">FUSO3_01930</name>
</gene>
<sequence length="124" mass="14945">MRKMGSMLGILLLSSLVFAEETVSLGIQDLEKEYHDLLQQEKNRFQEEKELSEKAEKKIVQLEQLKEEIQSRFVDVEKEREGRFFQKDFDQLIKKYEEYIKRVESEINKNQEIVHQFKTIQAIY</sequence>